<dbReference type="InterPro" id="IPR001680">
    <property type="entry name" value="WD40_rpt"/>
</dbReference>
<feature type="compositionally biased region" description="Basic and acidic residues" evidence="4">
    <location>
        <begin position="207"/>
        <end position="225"/>
    </location>
</feature>
<dbReference type="Proteomes" id="UP001388673">
    <property type="component" value="Unassembled WGS sequence"/>
</dbReference>
<dbReference type="SMART" id="SM00320">
    <property type="entry name" value="WD40"/>
    <property type="match status" value="2"/>
</dbReference>
<protein>
    <submittedName>
        <fullName evidence="5">Uncharacterized protein</fullName>
    </submittedName>
</protein>
<dbReference type="InterPro" id="IPR036322">
    <property type="entry name" value="WD40_repeat_dom_sf"/>
</dbReference>
<proteinExistence type="predicted"/>
<dbReference type="SUPFAM" id="SSF50978">
    <property type="entry name" value="WD40 repeat-like"/>
    <property type="match status" value="1"/>
</dbReference>
<feature type="region of interest" description="Disordered" evidence="4">
    <location>
        <begin position="205"/>
        <end position="286"/>
    </location>
</feature>
<dbReference type="GO" id="GO:0006383">
    <property type="term" value="P:transcription by RNA polymerase III"/>
    <property type="evidence" value="ECO:0007669"/>
    <property type="project" value="TreeGrafter"/>
</dbReference>
<dbReference type="GO" id="GO:0005634">
    <property type="term" value="C:nucleus"/>
    <property type="evidence" value="ECO:0007669"/>
    <property type="project" value="UniProtKB-SubCell"/>
</dbReference>
<dbReference type="PANTHER" id="PTHR15052:SF2">
    <property type="entry name" value="GENERAL TRANSCRIPTION FACTOR 3C POLYPEPTIDE 2"/>
    <property type="match status" value="1"/>
</dbReference>
<feature type="compositionally biased region" description="Gly residues" evidence="4">
    <location>
        <begin position="29"/>
        <end position="45"/>
    </location>
</feature>
<comment type="subcellular location">
    <subcellularLocation>
        <location evidence="1">Nucleus</location>
    </subcellularLocation>
</comment>
<feature type="compositionally biased region" description="Basic and acidic residues" evidence="4">
    <location>
        <begin position="272"/>
        <end position="283"/>
    </location>
</feature>
<evidence type="ECO:0000313" key="5">
    <source>
        <dbReference type="EMBL" id="KAK8853096.1"/>
    </source>
</evidence>
<gene>
    <name evidence="5" type="ORF">IAR55_003797</name>
</gene>
<sequence>MVSLRERKSRASYTDVAQGLEDLSSGDEGQAGSGTGAASGSGSGEDSGSDNDDDEDKGDTSFSSGASSEFRPDSTSPDRGKGRALPTVDSPNDEDDLIYDEVEDDDEENIDPALRSMSMTHTPGMDFDIDMGMGMAMAGPSRKALVNQRQKRPTQTITRSTSIPFPLSSASQPTHGQSEIYLLDLAYREAIRQSTLNMTFQNPVATRTDKERHNDRGKDQTRLHGTDAFPPGHPTPFSTRLLQTPTPDARGRSPAQEVEWVDESANRNVGPLERKDKRKKDGWSSHSRLTVGHPWELWRGEGWWPEMYLGAGGDDAEGSSAVASGKREDWLMKEDVRLGLGDIGTYKVEDMMLLNEEEAELYLPTPINQHGDPWTTCYVGPHDQQVPVNFEMFDSKSFAETNSINPRIGHTFFAGGPIWGMDWCPYPASRAAEFGDSQYLAVSTLPHIDTRPAMYEKWPRTSHGSIQIWSLRPGFSVAVDGDDVMNGAGFTGTETGGMTCELVLCVQGGPVMEIRWMPLGVWDDYDLSTLGRKDTPVPKLGILVAVQLDGTISFYPVPHPRFVKQELPSPPIYLRLDEPLLRLEVPDASCMCFDWLTGTRIAAGLSNGHVAVWDIFDALASGDSTTLLPSIYTTISGTAIRSIAAGRTPPSDDQLGSEPIYLVTGTHDGSCILLDLRDPLYPVELSHSRVPCMTVGWAQQMASPITVDTDFVVTAIKVRKSGQGRGHHLSSHRGQVWGVATSDYHTMLVSGGTDGAVILGNYHTGFYRNRKMPLVQERLYEVDYNATTGEYRILDDILPEAISLEAASSRRPAASSRRGHNEPPSHLLKTGAWSPHVGIHQVVWNNGGGLGKAGWVASGGASGLGRVEWVEGRWRDGIAAAVV</sequence>
<dbReference type="InterPro" id="IPR015943">
    <property type="entry name" value="WD40/YVTN_repeat-like_dom_sf"/>
</dbReference>
<dbReference type="PANTHER" id="PTHR15052">
    <property type="entry name" value="RNA POLYMERASE III TRANSCRIPTION INITIATION FACTOR COMPLEX SUBUNIT"/>
    <property type="match status" value="1"/>
</dbReference>
<dbReference type="AlphaFoldDB" id="A0AAW0YL03"/>
<keyword evidence="6" id="KW-1185">Reference proteome</keyword>
<dbReference type="Gene3D" id="2.130.10.10">
    <property type="entry name" value="YVTN repeat-like/Quinoprotein amine dehydrogenase"/>
    <property type="match status" value="1"/>
</dbReference>
<dbReference type="KEGG" id="kne:92181055"/>
<evidence type="ECO:0000256" key="4">
    <source>
        <dbReference type="SAM" id="MobiDB-lite"/>
    </source>
</evidence>
<keyword evidence="2" id="KW-0804">Transcription</keyword>
<evidence type="ECO:0000256" key="1">
    <source>
        <dbReference type="ARBA" id="ARBA00004123"/>
    </source>
</evidence>
<dbReference type="EMBL" id="JBCAWK010000007">
    <property type="protein sequence ID" value="KAK8853096.1"/>
    <property type="molecule type" value="Genomic_DNA"/>
</dbReference>
<dbReference type="RefSeq" id="XP_066802282.1">
    <property type="nucleotide sequence ID" value="XM_066946903.1"/>
</dbReference>
<feature type="compositionally biased region" description="Acidic residues" evidence="4">
    <location>
        <begin position="91"/>
        <end position="106"/>
    </location>
</feature>
<organism evidence="5 6">
    <name type="scientific">Kwoniella newhampshirensis</name>
    <dbReference type="NCBI Taxonomy" id="1651941"/>
    <lineage>
        <taxon>Eukaryota</taxon>
        <taxon>Fungi</taxon>
        <taxon>Dikarya</taxon>
        <taxon>Basidiomycota</taxon>
        <taxon>Agaricomycotina</taxon>
        <taxon>Tremellomycetes</taxon>
        <taxon>Tremellales</taxon>
        <taxon>Cryptococcaceae</taxon>
        <taxon>Kwoniella</taxon>
    </lineage>
</organism>
<feature type="compositionally biased region" description="Basic and acidic residues" evidence="4">
    <location>
        <begin position="70"/>
        <end position="81"/>
    </location>
</feature>
<dbReference type="InterPro" id="IPR052416">
    <property type="entry name" value="GTF3C_component"/>
</dbReference>
<feature type="compositionally biased region" description="Acidic residues" evidence="4">
    <location>
        <begin position="47"/>
        <end position="57"/>
    </location>
</feature>
<feature type="compositionally biased region" description="Polar residues" evidence="4">
    <location>
        <begin position="236"/>
        <end position="246"/>
    </location>
</feature>
<comment type="caution">
    <text evidence="5">The sequence shown here is derived from an EMBL/GenBank/DDBJ whole genome shotgun (WGS) entry which is preliminary data.</text>
</comment>
<feature type="region of interest" description="Disordered" evidence="4">
    <location>
        <begin position="1"/>
        <end position="106"/>
    </location>
</feature>
<accession>A0AAW0YL03</accession>
<reference evidence="5 6" key="1">
    <citation type="journal article" date="2024" name="bioRxiv">
        <title>Comparative genomics of Cryptococcus and Kwoniella reveals pathogenesis evolution and contrasting karyotype dynamics via intercentromeric recombination or chromosome fusion.</title>
        <authorList>
            <person name="Coelho M.A."/>
            <person name="David-Palma M."/>
            <person name="Shea T."/>
            <person name="Bowers K."/>
            <person name="McGinley-Smith S."/>
            <person name="Mohammad A.W."/>
            <person name="Gnirke A."/>
            <person name="Yurkov A.M."/>
            <person name="Nowrousian M."/>
            <person name="Sun S."/>
            <person name="Cuomo C.A."/>
            <person name="Heitman J."/>
        </authorList>
    </citation>
    <scope>NUCLEOTIDE SEQUENCE [LARGE SCALE GENOMIC DNA]</scope>
    <source>
        <strain evidence="5 6">CBS 13917</strain>
    </source>
</reference>
<evidence type="ECO:0000256" key="3">
    <source>
        <dbReference type="ARBA" id="ARBA00023242"/>
    </source>
</evidence>
<evidence type="ECO:0000313" key="6">
    <source>
        <dbReference type="Proteomes" id="UP001388673"/>
    </source>
</evidence>
<feature type="region of interest" description="Disordered" evidence="4">
    <location>
        <begin position="808"/>
        <end position="831"/>
    </location>
</feature>
<dbReference type="GO" id="GO:0000127">
    <property type="term" value="C:transcription factor TFIIIC complex"/>
    <property type="evidence" value="ECO:0007669"/>
    <property type="project" value="TreeGrafter"/>
</dbReference>
<feature type="region of interest" description="Disordered" evidence="4">
    <location>
        <begin position="152"/>
        <end position="175"/>
    </location>
</feature>
<feature type="compositionally biased region" description="Polar residues" evidence="4">
    <location>
        <begin position="153"/>
        <end position="175"/>
    </location>
</feature>
<keyword evidence="3" id="KW-0539">Nucleus</keyword>
<evidence type="ECO:0000256" key="2">
    <source>
        <dbReference type="ARBA" id="ARBA00023163"/>
    </source>
</evidence>
<name>A0AAW0YL03_9TREE</name>
<dbReference type="GeneID" id="92181055"/>